<dbReference type="EMBL" id="MU251307">
    <property type="protein sequence ID" value="KAG9249464.1"/>
    <property type="molecule type" value="Genomic_DNA"/>
</dbReference>
<organism evidence="1 2">
    <name type="scientific">Emericellopsis atlantica</name>
    <dbReference type="NCBI Taxonomy" id="2614577"/>
    <lineage>
        <taxon>Eukaryota</taxon>
        <taxon>Fungi</taxon>
        <taxon>Dikarya</taxon>
        <taxon>Ascomycota</taxon>
        <taxon>Pezizomycotina</taxon>
        <taxon>Sordariomycetes</taxon>
        <taxon>Hypocreomycetidae</taxon>
        <taxon>Hypocreales</taxon>
        <taxon>Bionectriaceae</taxon>
        <taxon>Emericellopsis</taxon>
    </lineage>
</organism>
<dbReference type="RefSeq" id="XP_046113388.1">
    <property type="nucleotide sequence ID" value="XM_046260756.1"/>
</dbReference>
<protein>
    <submittedName>
        <fullName evidence="1">Uncharacterized protein</fullName>
    </submittedName>
</protein>
<dbReference type="GeneID" id="70291659"/>
<gene>
    <name evidence="1" type="ORF">F5Z01DRAFT_602318</name>
</gene>
<keyword evidence="2" id="KW-1185">Reference proteome</keyword>
<feature type="non-terminal residue" evidence="1">
    <location>
        <position position="108"/>
    </location>
</feature>
<dbReference type="OrthoDB" id="10518612at2759"/>
<evidence type="ECO:0000313" key="2">
    <source>
        <dbReference type="Proteomes" id="UP000887229"/>
    </source>
</evidence>
<dbReference type="Proteomes" id="UP000887229">
    <property type="component" value="Unassembled WGS sequence"/>
</dbReference>
<evidence type="ECO:0000313" key="1">
    <source>
        <dbReference type="EMBL" id="KAG9249464.1"/>
    </source>
</evidence>
<comment type="caution">
    <text evidence="1">The sequence shown here is derived from an EMBL/GenBank/DDBJ whole genome shotgun (WGS) entry which is preliminary data.</text>
</comment>
<accession>A0A9P8CJG9</accession>
<reference evidence="1" key="1">
    <citation type="journal article" date="2021" name="IMA Fungus">
        <title>Genomic characterization of three marine fungi, including Emericellopsis atlantica sp. nov. with signatures of a generalist lifestyle and marine biomass degradation.</title>
        <authorList>
            <person name="Hagestad O.C."/>
            <person name="Hou L."/>
            <person name="Andersen J.H."/>
            <person name="Hansen E.H."/>
            <person name="Altermark B."/>
            <person name="Li C."/>
            <person name="Kuhnert E."/>
            <person name="Cox R.J."/>
            <person name="Crous P.W."/>
            <person name="Spatafora J.W."/>
            <person name="Lail K."/>
            <person name="Amirebrahimi M."/>
            <person name="Lipzen A."/>
            <person name="Pangilinan J."/>
            <person name="Andreopoulos W."/>
            <person name="Hayes R.D."/>
            <person name="Ng V."/>
            <person name="Grigoriev I.V."/>
            <person name="Jackson S.A."/>
            <person name="Sutton T.D.S."/>
            <person name="Dobson A.D.W."/>
            <person name="Rama T."/>
        </authorList>
    </citation>
    <scope>NUCLEOTIDE SEQUENCE</scope>
    <source>
        <strain evidence="1">TS7</strain>
    </source>
</reference>
<name>A0A9P8CJG9_9HYPO</name>
<proteinExistence type="predicted"/>
<sequence>MPKNLLQRIPQEVKNMIAKQLSVIERARVTLAAPHFQFHPPLTDTQEEVQHARVWCSIIKPRSWSEDIWSLLKEEYGSFHDLVVLGSDLEFLYNAEKIPPEYGPLHLY</sequence>
<dbReference type="AlphaFoldDB" id="A0A9P8CJG9"/>